<keyword evidence="10 11" id="KW-0040">ANK repeat</keyword>
<evidence type="ECO:0000256" key="12">
    <source>
        <dbReference type="PROSITE-ProRule" id="PRU00175"/>
    </source>
</evidence>
<dbReference type="GO" id="GO:0061630">
    <property type="term" value="F:ubiquitin protein ligase activity"/>
    <property type="evidence" value="ECO:0007669"/>
    <property type="project" value="UniProtKB-EC"/>
</dbReference>
<dbReference type="InterPro" id="IPR056760">
    <property type="entry name" value="RING_XB3-like"/>
</dbReference>
<feature type="repeat" description="ANK" evidence="11">
    <location>
        <begin position="127"/>
        <end position="159"/>
    </location>
</feature>
<dbReference type="InterPro" id="IPR002110">
    <property type="entry name" value="Ankyrin_rpt"/>
</dbReference>
<evidence type="ECO:0000256" key="8">
    <source>
        <dbReference type="ARBA" id="ARBA00022786"/>
    </source>
</evidence>
<feature type="compositionally biased region" description="Polar residues" evidence="13">
    <location>
        <begin position="451"/>
        <end position="467"/>
    </location>
</feature>
<dbReference type="Pfam" id="PF24921">
    <property type="entry name" value="RING_XB3-XBAT31"/>
    <property type="match status" value="1"/>
</dbReference>
<comment type="pathway">
    <text evidence="2">Protein modification; protein ubiquitination.</text>
</comment>
<organism evidence="15 16">
    <name type="scientific">Malus domestica</name>
    <name type="common">Apple</name>
    <name type="synonym">Pyrus malus</name>
    <dbReference type="NCBI Taxonomy" id="3750"/>
    <lineage>
        <taxon>Eukaryota</taxon>
        <taxon>Viridiplantae</taxon>
        <taxon>Streptophyta</taxon>
        <taxon>Embryophyta</taxon>
        <taxon>Tracheophyta</taxon>
        <taxon>Spermatophyta</taxon>
        <taxon>Magnoliopsida</taxon>
        <taxon>eudicotyledons</taxon>
        <taxon>Gunneridae</taxon>
        <taxon>Pentapetalae</taxon>
        <taxon>rosids</taxon>
        <taxon>fabids</taxon>
        <taxon>Rosales</taxon>
        <taxon>Rosaceae</taxon>
        <taxon>Amygdaloideae</taxon>
        <taxon>Maleae</taxon>
        <taxon>Malus</taxon>
    </lineage>
</organism>
<comment type="caution">
    <text evidence="15">The sequence shown here is derived from an EMBL/GenBank/DDBJ whole genome shotgun (WGS) entry which is preliminary data.</text>
</comment>
<evidence type="ECO:0000256" key="4">
    <source>
        <dbReference type="ARBA" id="ARBA00022679"/>
    </source>
</evidence>
<keyword evidence="6" id="KW-0677">Repeat</keyword>
<feature type="repeat" description="ANK" evidence="11">
    <location>
        <begin position="243"/>
        <end position="275"/>
    </location>
</feature>
<dbReference type="PROSITE" id="PS50088">
    <property type="entry name" value="ANK_REPEAT"/>
    <property type="match status" value="4"/>
</dbReference>
<feature type="domain" description="RING-type" evidence="14">
    <location>
        <begin position="370"/>
        <end position="419"/>
    </location>
</feature>
<evidence type="ECO:0000256" key="10">
    <source>
        <dbReference type="ARBA" id="ARBA00023043"/>
    </source>
</evidence>
<feature type="repeat" description="ANK" evidence="11">
    <location>
        <begin position="206"/>
        <end position="231"/>
    </location>
</feature>
<dbReference type="Gene3D" id="1.25.40.20">
    <property type="entry name" value="Ankyrin repeat-containing domain"/>
    <property type="match status" value="2"/>
</dbReference>
<evidence type="ECO:0000256" key="5">
    <source>
        <dbReference type="ARBA" id="ARBA00022723"/>
    </source>
</evidence>
<proteinExistence type="predicted"/>
<dbReference type="InterPro" id="IPR036770">
    <property type="entry name" value="Ankyrin_rpt-contain_sf"/>
</dbReference>
<dbReference type="Proteomes" id="UP000290289">
    <property type="component" value="Chromosome 12"/>
</dbReference>
<evidence type="ECO:0000256" key="7">
    <source>
        <dbReference type="ARBA" id="ARBA00022771"/>
    </source>
</evidence>
<keyword evidence="4" id="KW-0808">Transferase</keyword>
<evidence type="ECO:0000313" key="15">
    <source>
        <dbReference type="EMBL" id="RXH80539.1"/>
    </source>
</evidence>
<dbReference type="AlphaFoldDB" id="A0A498IC42"/>
<dbReference type="InterPro" id="IPR013083">
    <property type="entry name" value="Znf_RING/FYVE/PHD"/>
</dbReference>
<feature type="region of interest" description="Disordered" evidence="13">
    <location>
        <begin position="435"/>
        <end position="491"/>
    </location>
</feature>
<dbReference type="PROSITE" id="PS50089">
    <property type="entry name" value="ZF_RING_2"/>
    <property type="match status" value="1"/>
</dbReference>
<evidence type="ECO:0000313" key="16">
    <source>
        <dbReference type="Proteomes" id="UP000290289"/>
    </source>
</evidence>
<feature type="repeat" description="ANK" evidence="11">
    <location>
        <begin position="161"/>
        <end position="193"/>
    </location>
</feature>
<accession>A0A498IC42</accession>
<feature type="region of interest" description="Disordered" evidence="13">
    <location>
        <begin position="1"/>
        <end position="26"/>
    </location>
</feature>
<dbReference type="Pfam" id="PF12796">
    <property type="entry name" value="Ank_2"/>
    <property type="match status" value="2"/>
</dbReference>
<name>A0A498IC42_MALDO</name>
<dbReference type="Pfam" id="PF00023">
    <property type="entry name" value="Ank"/>
    <property type="match status" value="1"/>
</dbReference>
<dbReference type="STRING" id="3750.A0A498IC42"/>
<keyword evidence="7 12" id="KW-0863">Zinc-finger</keyword>
<dbReference type="PANTHER" id="PTHR24198">
    <property type="entry name" value="ANKYRIN REPEAT AND PROTEIN KINASE DOMAIN-CONTAINING PROTEIN"/>
    <property type="match status" value="1"/>
</dbReference>
<keyword evidence="9" id="KW-0862">Zinc</keyword>
<dbReference type="PROSITE" id="PS50297">
    <property type="entry name" value="ANK_REP_REGION"/>
    <property type="match status" value="3"/>
</dbReference>
<evidence type="ECO:0000256" key="2">
    <source>
        <dbReference type="ARBA" id="ARBA00004906"/>
    </source>
</evidence>
<dbReference type="InterPro" id="IPR001841">
    <property type="entry name" value="Znf_RING"/>
</dbReference>
<keyword evidence="8" id="KW-0833">Ubl conjugation pathway</keyword>
<dbReference type="GO" id="GO:0008270">
    <property type="term" value="F:zinc ion binding"/>
    <property type="evidence" value="ECO:0007669"/>
    <property type="project" value="UniProtKB-KW"/>
</dbReference>
<keyword evidence="16" id="KW-1185">Reference proteome</keyword>
<evidence type="ECO:0000259" key="14">
    <source>
        <dbReference type="PROSITE" id="PS50089"/>
    </source>
</evidence>
<dbReference type="EMBL" id="RDQH01000338">
    <property type="protein sequence ID" value="RXH80539.1"/>
    <property type="molecule type" value="Genomic_DNA"/>
</dbReference>
<evidence type="ECO:0000256" key="1">
    <source>
        <dbReference type="ARBA" id="ARBA00000900"/>
    </source>
</evidence>
<evidence type="ECO:0000256" key="3">
    <source>
        <dbReference type="ARBA" id="ARBA00012483"/>
    </source>
</evidence>
<evidence type="ECO:0000256" key="6">
    <source>
        <dbReference type="ARBA" id="ARBA00022737"/>
    </source>
</evidence>
<dbReference type="SMART" id="SM00248">
    <property type="entry name" value="ANK"/>
    <property type="match status" value="6"/>
</dbReference>
<comment type="catalytic activity">
    <reaction evidence="1">
        <text>S-ubiquitinyl-[E2 ubiquitin-conjugating enzyme]-L-cysteine + [acceptor protein]-L-lysine = [E2 ubiquitin-conjugating enzyme]-L-cysteine + N(6)-ubiquitinyl-[acceptor protein]-L-lysine.</text>
        <dbReference type="EC" id="2.3.2.27"/>
    </reaction>
</comment>
<dbReference type="EC" id="2.3.2.27" evidence="3"/>
<dbReference type="PANTHER" id="PTHR24198:SF165">
    <property type="entry name" value="ANKYRIN REPEAT-CONTAINING PROTEIN-RELATED"/>
    <property type="match status" value="1"/>
</dbReference>
<gene>
    <name evidence="15" type="ORF">DVH24_004453</name>
</gene>
<evidence type="ECO:0000256" key="13">
    <source>
        <dbReference type="SAM" id="MobiDB-lite"/>
    </source>
</evidence>
<dbReference type="SUPFAM" id="SSF57850">
    <property type="entry name" value="RING/U-box"/>
    <property type="match status" value="1"/>
</dbReference>
<keyword evidence="5" id="KW-0479">Metal-binding</keyword>
<reference evidence="15 16" key="1">
    <citation type="submission" date="2018-10" db="EMBL/GenBank/DDBJ databases">
        <title>A high-quality apple genome assembly.</title>
        <authorList>
            <person name="Hu J."/>
        </authorList>
    </citation>
    <scope>NUCLEOTIDE SEQUENCE [LARGE SCALE GENOMIC DNA]</scope>
    <source>
        <strain evidence="16">cv. HFTH1</strain>
        <tissue evidence="15">Young leaf</tissue>
    </source>
</reference>
<protein>
    <recommendedName>
        <fullName evidence="3">RING-type E3 ubiquitin transferase</fullName>
        <ecNumber evidence="3">2.3.2.27</ecNumber>
    </recommendedName>
</protein>
<dbReference type="SUPFAM" id="SSF48403">
    <property type="entry name" value="Ankyrin repeat"/>
    <property type="match status" value="1"/>
</dbReference>
<evidence type="ECO:0000256" key="11">
    <source>
        <dbReference type="PROSITE-ProRule" id="PRU00023"/>
    </source>
</evidence>
<sequence length="491" mass="52451">MQPKPLLSPELSHLRPSGGSTSPLKSGACETYLSGHLSNAITVRVLREMGQGLSCGEPRESGVFGAVENGDLDLVGAMVEADPSVLELSKGRSRLSALHVAAANGRIEVLSMLLDRSVINPDVVNRYKQTPLMLAAMNGNITCVQKLIQAGANILMFDSLNGRTCLHYAAYYGHSDCLQAILSTAHSTPVANSWGFARFVNIRDGGGATPLHLAARQREPECVHVLLNNGALVCALTGGYGYPGSTPLHLAARGGSLDCVRELLAWGADRLQKDSSGRIPYTVALKHKHQACAAVLNPSSAEPLVWPSPLKFISELNPEAKALLERALTEANMEREKTILKDTVYSLPSPLHSDAEADDNASEASDVDLCCICFDQLCTIEVGPCGHQMCAHCTLALCCHKKPDPSSTCPTVPVCPFCRTTITQLVVANIKANNDVDPEMSPAKPRRSRKSNVSEGSSSFKGLSPMSSFGRMGNRSSGKVAAECNEEIHKL</sequence>
<evidence type="ECO:0000256" key="9">
    <source>
        <dbReference type="ARBA" id="ARBA00022833"/>
    </source>
</evidence>
<dbReference type="Gene3D" id="3.30.40.10">
    <property type="entry name" value="Zinc/RING finger domain, C3HC4 (zinc finger)"/>
    <property type="match status" value="1"/>
</dbReference>